<dbReference type="AlphaFoldDB" id="A0A9X0A104"/>
<comment type="caution">
    <text evidence="2">The sequence shown here is derived from an EMBL/GenBank/DDBJ whole genome shotgun (WGS) entry which is preliminary data.</text>
</comment>
<dbReference type="EMBL" id="MU825410">
    <property type="protein sequence ID" value="KAJ7390859.1"/>
    <property type="molecule type" value="Genomic_DNA"/>
</dbReference>
<proteinExistence type="predicted"/>
<keyword evidence="3" id="KW-1185">Reference proteome</keyword>
<feature type="compositionally biased region" description="Basic residues" evidence="1">
    <location>
        <begin position="1"/>
        <end position="10"/>
    </location>
</feature>
<evidence type="ECO:0000313" key="3">
    <source>
        <dbReference type="Proteomes" id="UP001163046"/>
    </source>
</evidence>
<sequence length="120" mass="12731">MSKKSKKQKAKPGECMYADLGDFNQMREMPKVSTSPQPLPPFKKPSPYGETEYADITQFLKEGAKLPGGNNSQGQATETDSNSQGQAALANSNSSQGPATDTKNTGADGKDGRANNESCL</sequence>
<dbReference type="Proteomes" id="UP001163046">
    <property type="component" value="Unassembled WGS sequence"/>
</dbReference>
<organism evidence="2 3">
    <name type="scientific">Desmophyllum pertusum</name>
    <dbReference type="NCBI Taxonomy" id="174260"/>
    <lineage>
        <taxon>Eukaryota</taxon>
        <taxon>Metazoa</taxon>
        <taxon>Cnidaria</taxon>
        <taxon>Anthozoa</taxon>
        <taxon>Hexacorallia</taxon>
        <taxon>Scleractinia</taxon>
        <taxon>Caryophylliina</taxon>
        <taxon>Caryophylliidae</taxon>
        <taxon>Desmophyllum</taxon>
    </lineage>
</organism>
<evidence type="ECO:0000256" key="1">
    <source>
        <dbReference type="SAM" id="MobiDB-lite"/>
    </source>
</evidence>
<accession>A0A9X0A104</accession>
<protein>
    <submittedName>
        <fullName evidence="2">Uncharacterized protein</fullName>
    </submittedName>
</protein>
<gene>
    <name evidence="2" type="ORF">OS493_021747</name>
</gene>
<evidence type="ECO:0000313" key="2">
    <source>
        <dbReference type="EMBL" id="KAJ7390859.1"/>
    </source>
</evidence>
<feature type="region of interest" description="Disordered" evidence="1">
    <location>
        <begin position="1"/>
        <end position="120"/>
    </location>
</feature>
<feature type="compositionally biased region" description="Polar residues" evidence="1">
    <location>
        <begin position="69"/>
        <end position="105"/>
    </location>
</feature>
<reference evidence="2" key="1">
    <citation type="submission" date="2023-01" db="EMBL/GenBank/DDBJ databases">
        <title>Genome assembly of the deep-sea coral Lophelia pertusa.</title>
        <authorList>
            <person name="Herrera S."/>
            <person name="Cordes E."/>
        </authorList>
    </citation>
    <scope>NUCLEOTIDE SEQUENCE</scope>
    <source>
        <strain evidence="2">USNM1676648</strain>
        <tissue evidence="2">Polyp</tissue>
    </source>
</reference>
<name>A0A9X0A104_9CNID</name>